<evidence type="ECO:0000313" key="1">
    <source>
        <dbReference type="EMBL" id="KAH1177926.1"/>
    </source>
</evidence>
<protein>
    <submittedName>
        <fullName evidence="1">Uncharacterized protein</fullName>
    </submittedName>
</protein>
<dbReference type="EMBL" id="JAHDVG010000474">
    <property type="protein sequence ID" value="KAH1177926.1"/>
    <property type="molecule type" value="Genomic_DNA"/>
</dbReference>
<proteinExistence type="predicted"/>
<dbReference type="AlphaFoldDB" id="A0A9D3XE18"/>
<accession>A0A9D3XE18</accession>
<keyword evidence="2" id="KW-1185">Reference proteome</keyword>
<dbReference type="Proteomes" id="UP000827986">
    <property type="component" value="Unassembled WGS sequence"/>
</dbReference>
<name>A0A9D3XE18_9SAUR</name>
<evidence type="ECO:0000313" key="2">
    <source>
        <dbReference type="Proteomes" id="UP000827986"/>
    </source>
</evidence>
<comment type="caution">
    <text evidence="1">The sequence shown here is derived from an EMBL/GenBank/DDBJ whole genome shotgun (WGS) entry which is preliminary data.</text>
</comment>
<reference evidence="1" key="1">
    <citation type="submission" date="2021-09" db="EMBL/GenBank/DDBJ databases">
        <title>The genome of Mauremys mutica provides insights into the evolution of semi-aquatic lifestyle.</title>
        <authorList>
            <person name="Gong S."/>
            <person name="Gao Y."/>
        </authorList>
    </citation>
    <scope>NUCLEOTIDE SEQUENCE</scope>
    <source>
        <strain evidence="1">MM-2020</strain>
        <tissue evidence="1">Muscle</tissue>
    </source>
</reference>
<sequence length="109" mass="11994">MFSKSAKEVAVIHKLTSVVCAIKSLGRRRMGIPWNEPDPTYAASMKVPALRLDGHVSQPLPLSSIREQRNTIFVQFPPPPLVSYILFLEGSSQTHIPHLSLALTQPPGP</sequence>
<gene>
    <name evidence="1" type="ORF">KIL84_011628</name>
</gene>
<organism evidence="1 2">
    <name type="scientific">Mauremys mutica</name>
    <name type="common">yellowpond turtle</name>
    <dbReference type="NCBI Taxonomy" id="74926"/>
    <lineage>
        <taxon>Eukaryota</taxon>
        <taxon>Metazoa</taxon>
        <taxon>Chordata</taxon>
        <taxon>Craniata</taxon>
        <taxon>Vertebrata</taxon>
        <taxon>Euteleostomi</taxon>
        <taxon>Archelosauria</taxon>
        <taxon>Testudinata</taxon>
        <taxon>Testudines</taxon>
        <taxon>Cryptodira</taxon>
        <taxon>Durocryptodira</taxon>
        <taxon>Testudinoidea</taxon>
        <taxon>Geoemydidae</taxon>
        <taxon>Geoemydinae</taxon>
        <taxon>Mauremys</taxon>
    </lineage>
</organism>